<dbReference type="InterPro" id="IPR036271">
    <property type="entry name" value="Tet_transcr_reg_TetR-rel_C_sf"/>
</dbReference>
<reference evidence="4 5" key="1">
    <citation type="journal article" date="2013" name="Genome Announc.">
        <title>Draft Genome Sequence of the Cellulolytic, Mesophilic, Anaerobic Bacterium Clostridium termitidis Strain CT1112 (DSM 5398).</title>
        <authorList>
            <person name="Lal S."/>
            <person name="Ramachandran U."/>
            <person name="Zhang X."/>
            <person name="Munir R."/>
            <person name="Sparling R."/>
            <person name="Levin D.B."/>
        </authorList>
    </citation>
    <scope>NUCLEOTIDE SEQUENCE [LARGE SCALE GENOMIC DNA]</scope>
    <source>
        <strain evidence="4 5">CT1112</strain>
    </source>
</reference>
<dbReference type="PROSITE" id="PS50977">
    <property type="entry name" value="HTH_TETR_2"/>
    <property type="match status" value="1"/>
</dbReference>
<protein>
    <submittedName>
        <fullName evidence="4">Transcriptional regulator</fullName>
    </submittedName>
</protein>
<dbReference type="Gene3D" id="1.10.357.10">
    <property type="entry name" value="Tetracycline Repressor, domain 2"/>
    <property type="match status" value="1"/>
</dbReference>
<evidence type="ECO:0000313" key="4">
    <source>
        <dbReference type="EMBL" id="EMS73006.1"/>
    </source>
</evidence>
<dbReference type="SUPFAM" id="SSF48498">
    <property type="entry name" value="Tetracyclin repressor-like, C-terminal domain"/>
    <property type="match status" value="1"/>
</dbReference>
<comment type="caution">
    <text evidence="4">The sequence shown here is derived from an EMBL/GenBank/DDBJ whole genome shotgun (WGS) entry which is preliminary data.</text>
</comment>
<dbReference type="SUPFAM" id="SSF46689">
    <property type="entry name" value="Homeodomain-like"/>
    <property type="match status" value="1"/>
</dbReference>
<dbReference type="PATRIC" id="fig|1195236.3.peg.1286"/>
<dbReference type="InterPro" id="IPR050109">
    <property type="entry name" value="HTH-type_TetR-like_transc_reg"/>
</dbReference>
<evidence type="ECO:0000256" key="2">
    <source>
        <dbReference type="PROSITE-ProRule" id="PRU00335"/>
    </source>
</evidence>
<dbReference type="GO" id="GO:0000976">
    <property type="term" value="F:transcription cis-regulatory region binding"/>
    <property type="evidence" value="ECO:0007669"/>
    <property type="project" value="TreeGrafter"/>
</dbReference>
<dbReference type="InterPro" id="IPR009057">
    <property type="entry name" value="Homeodomain-like_sf"/>
</dbReference>
<keyword evidence="1 2" id="KW-0238">DNA-binding</keyword>
<evidence type="ECO:0000313" key="5">
    <source>
        <dbReference type="Proteomes" id="UP000014155"/>
    </source>
</evidence>
<dbReference type="eggNOG" id="COG1309">
    <property type="taxonomic scope" value="Bacteria"/>
</dbReference>
<dbReference type="STRING" id="1195236.CTER_0991"/>
<evidence type="ECO:0000259" key="3">
    <source>
        <dbReference type="PROSITE" id="PS50977"/>
    </source>
</evidence>
<dbReference type="PANTHER" id="PTHR30055:SF226">
    <property type="entry name" value="HTH-TYPE TRANSCRIPTIONAL REGULATOR PKSA"/>
    <property type="match status" value="1"/>
</dbReference>
<dbReference type="PANTHER" id="PTHR30055">
    <property type="entry name" value="HTH-TYPE TRANSCRIPTIONAL REGULATOR RUTR"/>
    <property type="match status" value="1"/>
</dbReference>
<dbReference type="PRINTS" id="PR00455">
    <property type="entry name" value="HTHTETR"/>
</dbReference>
<dbReference type="GO" id="GO:0003700">
    <property type="term" value="F:DNA-binding transcription factor activity"/>
    <property type="evidence" value="ECO:0007669"/>
    <property type="project" value="TreeGrafter"/>
</dbReference>
<dbReference type="EMBL" id="AORV01000022">
    <property type="protein sequence ID" value="EMS73006.1"/>
    <property type="molecule type" value="Genomic_DNA"/>
</dbReference>
<accession>S0FRM9</accession>
<dbReference type="RefSeq" id="WP_004624311.1">
    <property type="nucleotide sequence ID" value="NZ_AORV01000022.1"/>
</dbReference>
<organism evidence="4 5">
    <name type="scientific">Ruminiclostridium cellobioparum subsp. termitidis CT1112</name>
    <dbReference type="NCBI Taxonomy" id="1195236"/>
    <lineage>
        <taxon>Bacteria</taxon>
        <taxon>Bacillati</taxon>
        <taxon>Bacillota</taxon>
        <taxon>Clostridia</taxon>
        <taxon>Eubacteriales</taxon>
        <taxon>Oscillospiraceae</taxon>
        <taxon>Ruminiclostridium</taxon>
    </lineage>
</organism>
<sequence length="232" mass="26986">MAFDNLEKEKQNKIISAACEVFAKHGYKKASMKDIAEAAGISKSVLFKYFSNKENLYIKIFRLASDSIREADGIARSEKGSDTDMFSFMRRSARLRLSLFKVYPWIYRFSYTAAFDTDPFVRELVKKEYENYEKSQINIQINMKNSETDYSDLLNEIGNFKGLREDISPAAAKQIIFWVSLGYLEEKLYKAETDPDNLEQGFEKWIDILELLLKDRSKSYDQKEGRTGVKNE</sequence>
<gene>
    <name evidence="4" type="ORF">CTER_0991</name>
</gene>
<feature type="DNA-binding region" description="H-T-H motif" evidence="2">
    <location>
        <begin position="31"/>
        <end position="50"/>
    </location>
</feature>
<feature type="domain" description="HTH tetR-type" evidence="3">
    <location>
        <begin position="8"/>
        <end position="68"/>
    </location>
</feature>
<dbReference type="Pfam" id="PF00440">
    <property type="entry name" value="TetR_N"/>
    <property type="match status" value="1"/>
</dbReference>
<proteinExistence type="predicted"/>
<keyword evidence="5" id="KW-1185">Reference proteome</keyword>
<dbReference type="AlphaFoldDB" id="S0FRM9"/>
<dbReference type="Proteomes" id="UP000014155">
    <property type="component" value="Unassembled WGS sequence"/>
</dbReference>
<dbReference type="InterPro" id="IPR001647">
    <property type="entry name" value="HTH_TetR"/>
</dbReference>
<dbReference type="Gene3D" id="1.10.10.60">
    <property type="entry name" value="Homeodomain-like"/>
    <property type="match status" value="1"/>
</dbReference>
<evidence type="ECO:0000256" key="1">
    <source>
        <dbReference type="ARBA" id="ARBA00023125"/>
    </source>
</evidence>
<name>S0FRM9_RUMCE</name>